<name>A0ABW9Z5A9_9HYPH</name>
<evidence type="ECO:0000256" key="5">
    <source>
        <dbReference type="ARBA" id="ARBA00023136"/>
    </source>
</evidence>
<organism evidence="6 7">
    <name type="scientific">Microvirga arsenatis</name>
    <dbReference type="NCBI Taxonomy" id="2692265"/>
    <lineage>
        <taxon>Bacteria</taxon>
        <taxon>Pseudomonadati</taxon>
        <taxon>Pseudomonadota</taxon>
        <taxon>Alphaproteobacteria</taxon>
        <taxon>Hyphomicrobiales</taxon>
        <taxon>Methylobacteriaceae</taxon>
        <taxon>Microvirga</taxon>
    </lineage>
</organism>
<comment type="caution">
    <text evidence="6">The sequence shown here is derived from an EMBL/GenBank/DDBJ whole genome shotgun (WGS) entry which is preliminary data.</text>
</comment>
<keyword evidence="2" id="KW-0800">Toxin</keyword>
<dbReference type="PRINTS" id="PR01488">
    <property type="entry name" value="RTXTOXINA"/>
</dbReference>
<keyword evidence="3" id="KW-0677">Repeat</keyword>
<evidence type="ECO:0000256" key="2">
    <source>
        <dbReference type="ARBA" id="ARBA00022656"/>
    </source>
</evidence>
<evidence type="ECO:0000256" key="1">
    <source>
        <dbReference type="ARBA" id="ARBA00004370"/>
    </source>
</evidence>
<reference evidence="6 7" key="1">
    <citation type="submission" date="2020-01" db="EMBL/GenBank/DDBJ databases">
        <title>Microvirga sp. nov., an arsenate reduction bacterium isolated from Tibet hotspring sediments.</title>
        <authorList>
            <person name="Yuan C.-G."/>
        </authorList>
    </citation>
    <scope>NUCLEOTIDE SEQUENCE [LARGE SCALE GENOMIC DNA]</scope>
    <source>
        <strain evidence="6 7">SYSU G3D203</strain>
    </source>
</reference>
<gene>
    <name evidence="6" type="ORF">GR303_18920</name>
</gene>
<keyword evidence="5" id="KW-0472">Membrane</keyword>
<sequence>MNPALYAATGTGNDDISRTAPQLAGATLDGGGGTDTLRLTGGGFFYLTPLPNGGDGGAAAAQFTGFEILLGGNDVSDRFYLAGSQLAGLQRIDGGVGDPNYLLLSGTQIDASGIVIENFAEIELSSNGVTFTADNLAVAQKVTARLVKNDHLVVAGVDLSPDELRLLHRNGFDRVTYGNGQVSIDQAPTIAGIPAGPREIRNGQPVALDPSGAIQLSDDFGSVREVRLESSGTSPPGTFEFVQTARVSISGGYLSAIMVDGEYIGQAEFRGAGLILRFDGTGAPDAMQAVLQAVIYKPAGTGSPTSLDRITITATDEGERSTSRNIDFYRVYDSGGVGTVGGPVADTLIGSSGRDTLQGGDGDDRLYGKGDRDVLVGGTGKDTFVFDTKPGKSNVDAIADFVRKEDAIWLDNKVFAKLGKKGSEANPALLKKSYFASEKAKDKDDYIIYSKKKGVLSYDADGSGSKYKAVEFATVKKGLALAYGDFFVI</sequence>
<dbReference type="RefSeq" id="WP_161726053.1">
    <property type="nucleotide sequence ID" value="NZ_JAAAXI010000028.1"/>
</dbReference>
<dbReference type="InterPro" id="IPR003995">
    <property type="entry name" value="RTX_toxin_determinant-A"/>
</dbReference>
<accession>A0ABW9Z5A9</accession>
<dbReference type="EMBL" id="JAAAXJ010000013">
    <property type="protein sequence ID" value="NBJ26418.1"/>
    <property type="molecule type" value="Genomic_DNA"/>
</dbReference>
<protein>
    <recommendedName>
        <fullName evidence="8">Calcium-binding protein</fullName>
    </recommendedName>
</protein>
<evidence type="ECO:0000313" key="6">
    <source>
        <dbReference type="EMBL" id="NBJ26418.1"/>
    </source>
</evidence>
<evidence type="ECO:0008006" key="8">
    <source>
        <dbReference type="Google" id="ProtNLM"/>
    </source>
</evidence>
<evidence type="ECO:0000256" key="4">
    <source>
        <dbReference type="ARBA" id="ARBA00023026"/>
    </source>
</evidence>
<keyword evidence="7" id="KW-1185">Reference proteome</keyword>
<dbReference type="InterPro" id="IPR001343">
    <property type="entry name" value="Hemolysn_Ca-bd"/>
</dbReference>
<dbReference type="Pfam" id="PF00353">
    <property type="entry name" value="HemolysinCabind"/>
    <property type="match status" value="1"/>
</dbReference>
<keyword evidence="4" id="KW-0843">Virulence</keyword>
<dbReference type="InterPro" id="IPR011049">
    <property type="entry name" value="Serralysin-like_metalloprot_C"/>
</dbReference>
<dbReference type="Gene3D" id="2.150.10.10">
    <property type="entry name" value="Serralysin-like metalloprotease, C-terminal"/>
    <property type="match status" value="1"/>
</dbReference>
<dbReference type="PRINTS" id="PR00313">
    <property type="entry name" value="CABNDNGRPT"/>
</dbReference>
<comment type="subcellular location">
    <subcellularLocation>
        <location evidence="1">Membrane</location>
    </subcellularLocation>
</comment>
<dbReference type="SUPFAM" id="SSF51120">
    <property type="entry name" value="beta-Roll"/>
    <property type="match status" value="1"/>
</dbReference>
<proteinExistence type="predicted"/>
<evidence type="ECO:0000313" key="7">
    <source>
        <dbReference type="Proteomes" id="UP000818323"/>
    </source>
</evidence>
<dbReference type="Proteomes" id="UP000818323">
    <property type="component" value="Unassembled WGS sequence"/>
</dbReference>
<evidence type="ECO:0000256" key="3">
    <source>
        <dbReference type="ARBA" id="ARBA00022737"/>
    </source>
</evidence>